<feature type="transmembrane region" description="Helical" evidence="12">
    <location>
        <begin position="327"/>
        <end position="349"/>
    </location>
</feature>
<keyword evidence="4" id="KW-1003">Cell membrane</keyword>
<dbReference type="GO" id="GO:0000166">
    <property type="term" value="F:nucleotide binding"/>
    <property type="evidence" value="ECO:0007669"/>
    <property type="project" value="InterPro"/>
</dbReference>
<evidence type="ECO:0000256" key="3">
    <source>
        <dbReference type="ARBA" id="ARBA00022448"/>
    </source>
</evidence>
<comment type="similarity">
    <text evidence="2">Belongs to the HupC/HyaC/HydC family.</text>
</comment>
<evidence type="ECO:0000256" key="5">
    <source>
        <dbReference type="ARBA" id="ARBA00022617"/>
    </source>
</evidence>
<evidence type="ECO:0000256" key="7">
    <source>
        <dbReference type="ARBA" id="ARBA00022723"/>
    </source>
</evidence>
<evidence type="ECO:0000256" key="2">
    <source>
        <dbReference type="ARBA" id="ARBA00008622"/>
    </source>
</evidence>
<keyword evidence="3" id="KW-0813">Transport</keyword>
<evidence type="ECO:0000256" key="1">
    <source>
        <dbReference type="ARBA" id="ARBA00004651"/>
    </source>
</evidence>
<dbReference type="InterPro" id="IPR000516">
    <property type="entry name" value="Ni-dep_Hydgase_cyt-B"/>
</dbReference>
<proteinExistence type="inferred from homology"/>
<keyword evidence="9 12" id="KW-1133">Transmembrane helix</keyword>
<dbReference type="InterPro" id="IPR016174">
    <property type="entry name" value="Di-haem_cyt_TM"/>
</dbReference>
<feature type="transmembrane region" description="Helical" evidence="12">
    <location>
        <begin position="376"/>
        <end position="396"/>
    </location>
</feature>
<keyword evidence="10" id="KW-0408">Iron</keyword>
<dbReference type="InterPro" id="IPR023299">
    <property type="entry name" value="ATPase_P-typ_cyto_dom_N"/>
</dbReference>
<evidence type="ECO:0000256" key="10">
    <source>
        <dbReference type="ARBA" id="ARBA00023004"/>
    </source>
</evidence>
<dbReference type="InterPro" id="IPR051542">
    <property type="entry name" value="Hydrogenase_cytochrome"/>
</dbReference>
<evidence type="ECO:0000256" key="9">
    <source>
        <dbReference type="ARBA" id="ARBA00022989"/>
    </source>
</evidence>
<evidence type="ECO:0000256" key="6">
    <source>
        <dbReference type="ARBA" id="ARBA00022692"/>
    </source>
</evidence>
<keyword evidence="6 12" id="KW-0812">Transmembrane</keyword>
<dbReference type="PANTHER" id="PTHR30485:SF0">
    <property type="entry name" value="NI_FE-HYDROGENASE 1 B-TYPE CYTOCHROME SUBUNIT-RELATED"/>
    <property type="match status" value="1"/>
</dbReference>
<comment type="caution">
    <text evidence="14">The sequence shown here is derived from an EMBL/GenBank/DDBJ whole genome shotgun (WGS) entry which is preliminary data.</text>
</comment>
<dbReference type="EMBL" id="VUMY01000016">
    <property type="protein sequence ID" value="MST50299.1"/>
    <property type="molecule type" value="Genomic_DNA"/>
</dbReference>
<dbReference type="GO" id="GO:0020037">
    <property type="term" value="F:heme binding"/>
    <property type="evidence" value="ECO:0007669"/>
    <property type="project" value="TreeGrafter"/>
</dbReference>
<evidence type="ECO:0000256" key="12">
    <source>
        <dbReference type="SAM" id="Phobius"/>
    </source>
</evidence>
<organism evidence="14 15">
    <name type="scientific">Mobiluncus porci</name>
    <dbReference type="NCBI Taxonomy" id="2652278"/>
    <lineage>
        <taxon>Bacteria</taxon>
        <taxon>Bacillati</taxon>
        <taxon>Actinomycetota</taxon>
        <taxon>Actinomycetes</taxon>
        <taxon>Actinomycetales</taxon>
        <taxon>Actinomycetaceae</taxon>
        <taxon>Mobiluncus</taxon>
    </lineage>
</organism>
<evidence type="ECO:0000256" key="11">
    <source>
        <dbReference type="ARBA" id="ARBA00023136"/>
    </source>
</evidence>
<reference evidence="14 15" key="1">
    <citation type="submission" date="2019-08" db="EMBL/GenBank/DDBJ databases">
        <title>In-depth cultivation of the pig gut microbiome towards novel bacterial diversity and tailored functional studies.</title>
        <authorList>
            <person name="Wylensek D."/>
            <person name="Hitch T.C.A."/>
            <person name="Clavel T."/>
        </authorList>
    </citation>
    <scope>NUCLEOTIDE SEQUENCE [LARGE SCALE GENOMIC DNA]</scope>
    <source>
        <strain evidence="14 15">RF-GAM-744-WT-7</strain>
    </source>
</reference>
<dbReference type="GO" id="GO:0022904">
    <property type="term" value="P:respiratory electron transport chain"/>
    <property type="evidence" value="ECO:0007669"/>
    <property type="project" value="InterPro"/>
</dbReference>
<evidence type="ECO:0000313" key="14">
    <source>
        <dbReference type="EMBL" id="MST50299.1"/>
    </source>
</evidence>
<protein>
    <submittedName>
        <fullName evidence="14">Ni/Fe-hydrogenase, b-type cytochrome subunit</fullName>
    </submittedName>
</protein>
<gene>
    <name evidence="14" type="primary">cybH</name>
    <name evidence="14" type="ORF">FYJ63_08670</name>
</gene>
<evidence type="ECO:0000256" key="8">
    <source>
        <dbReference type="ARBA" id="ARBA00022982"/>
    </source>
</evidence>
<evidence type="ECO:0000256" key="4">
    <source>
        <dbReference type="ARBA" id="ARBA00022475"/>
    </source>
</evidence>
<evidence type="ECO:0000313" key="15">
    <source>
        <dbReference type="Proteomes" id="UP000442535"/>
    </source>
</evidence>
<dbReference type="GO" id="GO:0009055">
    <property type="term" value="F:electron transfer activity"/>
    <property type="evidence" value="ECO:0007669"/>
    <property type="project" value="InterPro"/>
</dbReference>
<keyword evidence="5" id="KW-0349">Heme</keyword>
<dbReference type="Gene3D" id="3.40.1110.10">
    <property type="entry name" value="Calcium-transporting ATPase, cytoplasmic domain N"/>
    <property type="match status" value="1"/>
</dbReference>
<keyword evidence="11 12" id="KW-0472">Membrane</keyword>
<feature type="domain" description="Cytochrome b561 bacterial/Ni-hydrogenase" evidence="13">
    <location>
        <begin position="206"/>
        <end position="413"/>
    </location>
</feature>
<keyword evidence="8" id="KW-0249">Electron transport</keyword>
<dbReference type="InterPro" id="IPR011577">
    <property type="entry name" value="Cyt_b561_bac/Ni-Hgenase"/>
</dbReference>
<dbReference type="GO" id="GO:0005886">
    <property type="term" value="C:plasma membrane"/>
    <property type="evidence" value="ECO:0007669"/>
    <property type="project" value="UniProtKB-SubCell"/>
</dbReference>
<evidence type="ECO:0000259" key="13">
    <source>
        <dbReference type="Pfam" id="PF01292"/>
    </source>
</evidence>
<dbReference type="Pfam" id="PF01292">
    <property type="entry name" value="Ni_hydr_CYTB"/>
    <property type="match status" value="1"/>
</dbReference>
<accession>A0A7K0K4D0</accession>
<dbReference type="PRINTS" id="PR00161">
    <property type="entry name" value="NIHGNASECYTB"/>
</dbReference>
<dbReference type="PANTHER" id="PTHR30485">
    <property type="entry name" value="NI/FE-HYDROGENASE 1 B-TYPE CYTOCHROME SUBUNIT"/>
    <property type="match status" value="1"/>
</dbReference>
<keyword evidence="15" id="KW-1185">Reference proteome</keyword>
<feature type="transmembrane region" description="Helical" evidence="12">
    <location>
        <begin position="213"/>
        <end position="233"/>
    </location>
</feature>
<dbReference type="RefSeq" id="WP_154545806.1">
    <property type="nucleotide sequence ID" value="NZ_VUMY01000016.1"/>
</dbReference>
<dbReference type="AlphaFoldDB" id="A0A7K0K4D0"/>
<keyword evidence="7" id="KW-0479">Metal-binding</keyword>
<dbReference type="SUPFAM" id="SSF81342">
    <property type="entry name" value="Transmembrane di-heme cytochromes"/>
    <property type="match status" value="1"/>
</dbReference>
<name>A0A7K0K4D0_9ACTO</name>
<comment type="subcellular location">
    <subcellularLocation>
        <location evidence="1">Cell membrane</location>
        <topology evidence="1">Multi-pass membrane protein</topology>
    </subcellularLocation>
</comment>
<sequence length="429" mass="48214">MSTETQTPEKKTAVPEKEVEFFAPGSQEDTISQGIEVGGGFSSGDLSMRRLLTMAAVSPEGSTDPVDIALKDSLTYQFRHGAPNVEVPPEDFDPPKGRRYSLARISNFKRTKFGPDLKMVIARGDLESVMNVAEVKREERTLLRKNAQMAGSRGFRCLGVATATVGEDGKLGPFQMEGFINVRPRGTGLSGEDLTPTSDDWVRLQVWSGGLRFLHWLNVFLIVTMSVTGFYIMNPFFGDTYFRGIEIGYLMGWMRFIHFTAAFTWIAVGVVRAFMAFTSKDRYLRWSTFWPFKKKEDFRYLRETLGAYLFLRKEGPLYVAHNPLQQLTYTGIYVIGAFQMLIGLALYALPHVSANPIWSFLATPNYLFGVPALRNFHAVIMFLFWAFVIAHIYLAFRADSTERNGGVSAMINGGVYLRRGSKPVDAPEV</sequence>
<dbReference type="Proteomes" id="UP000442535">
    <property type="component" value="Unassembled WGS sequence"/>
</dbReference>
<dbReference type="NCBIfam" id="TIGR02125">
    <property type="entry name" value="CytB-hydogenase"/>
    <property type="match status" value="1"/>
</dbReference>
<feature type="transmembrane region" description="Helical" evidence="12">
    <location>
        <begin position="253"/>
        <end position="275"/>
    </location>
</feature>
<dbReference type="Gene3D" id="1.20.950.20">
    <property type="entry name" value="Transmembrane di-heme cytochromes, Chain C"/>
    <property type="match status" value="1"/>
</dbReference>
<dbReference type="GO" id="GO:0005506">
    <property type="term" value="F:iron ion binding"/>
    <property type="evidence" value="ECO:0007669"/>
    <property type="project" value="InterPro"/>
</dbReference>